<organism evidence="1 2">
    <name type="scientific">Bacillus taeanensis</name>
    <dbReference type="NCBI Taxonomy" id="273032"/>
    <lineage>
        <taxon>Bacteria</taxon>
        <taxon>Bacillati</taxon>
        <taxon>Bacillota</taxon>
        <taxon>Bacilli</taxon>
        <taxon>Bacillales</taxon>
        <taxon>Bacillaceae</taxon>
        <taxon>Bacillus</taxon>
    </lineage>
</organism>
<dbReference type="RefSeq" id="WP_113803941.1">
    <property type="nucleotide sequence ID" value="NZ_QOCW01000001.1"/>
</dbReference>
<proteinExistence type="predicted"/>
<keyword evidence="2" id="KW-1185">Reference proteome</keyword>
<protein>
    <submittedName>
        <fullName evidence="1">Transporter</fullName>
    </submittedName>
</protein>
<dbReference type="InterPro" id="IPR049615">
    <property type="entry name" value="BH0509-like"/>
</dbReference>
<reference evidence="1 2" key="1">
    <citation type="submission" date="2018-07" db="EMBL/GenBank/DDBJ databases">
        <title>Lottiidibacillus patelloidae gen. nov., sp. nov., isolated from the intestinal tract of a marine limpet and the reclassification of B. taeanensis BH030017T, B. algicola KMM 3737T and B. hwajinpoensis SW-72T as genus Lottiidibacillus.</title>
        <authorList>
            <person name="Liu R."/>
            <person name="Huang Z."/>
        </authorList>
    </citation>
    <scope>NUCLEOTIDE SEQUENCE [LARGE SCALE GENOMIC DNA]</scope>
    <source>
        <strain evidence="1 2">BH030017</strain>
    </source>
</reference>
<evidence type="ECO:0000313" key="1">
    <source>
        <dbReference type="EMBL" id="RBW71236.1"/>
    </source>
</evidence>
<dbReference type="OrthoDB" id="2973220at2"/>
<dbReference type="NCBIfam" id="NF033562">
    <property type="entry name" value="BH0509_fam"/>
    <property type="match status" value="1"/>
</dbReference>
<accession>A0A366Y062</accession>
<gene>
    <name evidence="1" type="ORF">DS031_00335</name>
</gene>
<dbReference type="AlphaFoldDB" id="A0A366Y062"/>
<dbReference type="Proteomes" id="UP000253314">
    <property type="component" value="Unassembled WGS sequence"/>
</dbReference>
<evidence type="ECO:0000313" key="2">
    <source>
        <dbReference type="Proteomes" id="UP000253314"/>
    </source>
</evidence>
<sequence>MSRQERKNMIQFIEKTRGFGHEKLMYMTDDEIEHIYNRLYSKYEIEMLG</sequence>
<name>A0A366Y062_9BACI</name>
<dbReference type="EMBL" id="QOCW01000001">
    <property type="protein sequence ID" value="RBW71236.1"/>
    <property type="molecule type" value="Genomic_DNA"/>
</dbReference>
<comment type="caution">
    <text evidence="1">The sequence shown here is derived from an EMBL/GenBank/DDBJ whole genome shotgun (WGS) entry which is preliminary data.</text>
</comment>